<feature type="region of interest" description="Disordered" evidence="4">
    <location>
        <begin position="1"/>
        <end position="71"/>
    </location>
</feature>
<dbReference type="PROSITE" id="PS50893">
    <property type="entry name" value="ABC_TRANSPORTER_2"/>
    <property type="match status" value="2"/>
</dbReference>
<dbReference type="Proteomes" id="UP000594342">
    <property type="component" value="Unassembled WGS sequence"/>
</dbReference>
<sequence>MSTMKSSTKKSSNTKVSDKSSTQSSRKASKTENKNNENARSSKRRDRVDKDISNKGTSPKRELFSDDDSYGSDSGDYKNFVVNPINVSFGKNVVFDSTKLVVSDKQRYFLVGINGSGKTTLLNSIAKREIRIPNKTDIIYIKQYDVFSGDDLNTTALQYLLESNKELTKNRARVSEINRILDGDDEDIADDKDYDFDELMEELKTLSEGLDSDVVRSELSARKILHGLGFIEEDNEKLVKQFSGGWRMRLSLARALFMKPTLLLLDEPTNHLDLHTNLWLASYLKSYPKTIIAVSHDQYFIDEVATTIVHIRNKKLNYYRGNYSKFLKQRDLEIEKEKKDWKQVEKEVESLKKKGTKTADVQEYIAKRGVQRPEKEYTVKLKFQEPTLLSGDLVKIDRVTFSYHTSDESTSNKDISSLAYSKNPLEITITQGRRIAIVGKNGVGKSTLIKLITGDLTPKTGSVLKHQSLRIGYYNQHFEESLPNDVSGVEYLMSLNPDVDNMNSHKYLSMFGLESMHHSTLIGSLSGGQKARVKFASFAVMKPHLLLLDEPTNHLDITTIESLIGALTDFPGALILVTHNFDLITKIDCELWSMTKDSFNQYRGDYDNYVNEVIDEIGEVGDSDDCSSRS</sequence>
<feature type="compositionally biased region" description="Basic and acidic residues" evidence="4">
    <location>
        <begin position="46"/>
        <end position="64"/>
    </location>
</feature>
<evidence type="ECO:0000259" key="5">
    <source>
        <dbReference type="PROSITE" id="PS50893"/>
    </source>
</evidence>
<feature type="domain" description="ABC transporter" evidence="5">
    <location>
        <begin position="394"/>
        <end position="621"/>
    </location>
</feature>
<keyword evidence="3" id="KW-0067">ATP-binding</keyword>
<comment type="caution">
    <text evidence="6">The sequence shown here is derived from an EMBL/GenBank/DDBJ whole genome shotgun (WGS) entry which is preliminary data.</text>
</comment>
<accession>A0A5K0U7W2</accession>
<dbReference type="EMBL" id="UPSH01000001">
    <property type="protein sequence ID" value="VBB17897.1"/>
    <property type="molecule type" value="Genomic_DNA"/>
</dbReference>
<dbReference type="InterPro" id="IPR032781">
    <property type="entry name" value="ABC_tran_Xtn"/>
</dbReference>
<dbReference type="Gene3D" id="3.40.50.300">
    <property type="entry name" value="P-loop containing nucleotide triphosphate hydrolases"/>
    <property type="match status" value="2"/>
</dbReference>
<feature type="compositionally biased region" description="Low complexity" evidence="4">
    <location>
        <begin position="1"/>
        <end position="22"/>
    </location>
</feature>
<dbReference type="Pfam" id="PF12848">
    <property type="entry name" value="ABC_tran_Xtn"/>
    <property type="match status" value="1"/>
</dbReference>
<dbReference type="FunFam" id="3.40.50.300:FF:000011">
    <property type="entry name" value="Putative ABC transporter ATP-binding component"/>
    <property type="match status" value="1"/>
</dbReference>
<dbReference type="PROSITE" id="PS00211">
    <property type="entry name" value="ABC_TRANSPORTER_1"/>
    <property type="match status" value="2"/>
</dbReference>
<dbReference type="InterPro" id="IPR017871">
    <property type="entry name" value="ABC_transporter-like_CS"/>
</dbReference>
<evidence type="ECO:0000313" key="6">
    <source>
        <dbReference type="EMBL" id="VBB17897.1"/>
    </source>
</evidence>
<evidence type="ECO:0000256" key="3">
    <source>
        <dbReference type="ARBA" id="ARBA00022840"/>
    </source>
</evidence>
<dbReference type="SMART" id="SM00382">
    <property type="entry name" value="AAA"/>
    <property type="match status" value="2"/>
</dbReference>
<dbReference type="GO" id="GO:0016887">
    <property type="term" value="F:ATP hydrolysis activity"/>
    <property type="evidence" value="ECO:0007669"/>
    <property type="project" value="InterPro"/>
</dbReference>
<keyword evidence="1" id="KW-0677">Repeat</keyword>
<dbReference type="Pfam" id="PF00005">
    <property type="entry name" value="ABC_tran"/>
    <property type="match status" value="2"/>
</dbReference>
<proteinExistence type="predicted"/>
<dbReference type="InterPro" id="IPR003439">
    <property type="entry name" value="ABC_transporter-like_ATP-bd"/>
</dbReference>
<name>A0A5K0U7W2_9VIRU</name>
<organism evidence="6 7">
    <name type="scientific">Yasminevirus sp. GU-2018</name>
    <dbReference type="NCBI Taxonomy" id="2420051"/>
    <lineage>
        <taxon>Viruses</taxon>
        <taxon>Varidnaviria</taxon>
        <taxon>Bamfordvirae</taxon>
        <taxon>Nucleocytoviricota</taxon>
        <taxon>Megaviricetes</taxon>
        <taxon>Imitervirales</taxon>
        <taxon>Mimiviridae</taxon>
        <taxon>Klosneuvirinae</taxon>
        <taxon>Yasminevirus</taxon>
        <taxon>Yasminevirus saudimassiliense</taxon>
    </lineage>
</organism>
<dbReference type="InterPro" id="IPR003593">
    <property type="entry name" value="AAA+_ATPase"/>
</dbReference>
<protein>
    <submittedName>
        <fullName evidence="6">ATP binding cassette sub family F</fullName>
    </submittedName>
</protein>
<gene>
    <name evidence="6" type="ORF">YASMINEVIRUS_360</name>
</gene>
<dbReference type="PANTHER" id="PTHR19211:SF14">
    <property type="entry name" value="ATP-BINDING CASSETTE SUB-FAMILY F MEMBER 1"/>
    <property type="match status" value="1"/>
</dbReference>
<dbReference type="CDD" id="cd03221">
    <property type="entry name" value="ABCF_EF-3"/>
    <property type="match status" value="2"/>
</dbReference>
<reference evidence="6 7" key="1">
    <citation type="submission" date="2018-10" db="EMBL/GenBank/DDBJ databases">
        <authorList>
            <consortium name="IHU Genomes"/>
        </authorList>
    </citation>
    <scope>NUCLEOTIDE SEQUENCE [LARGE SCALE GENOMIC DNA]</scope>
    <source>
        <strain evidence="6 7">A1</strain>
    </source>
</reference>
<dbReference type="InterPro" id="IPR027417">
    <property type="entry name" value="P-loop_NTPase"/>
</dbReference>
<keyword evidence="2" id="KW-0547">Nucleotide-binding</keyword>
<evidence type="ECO:0000256" key="2">
    <source>
        <dbReference type="ARBA" id="ARBA00022741"/>
    </source>
</evidence>
<evidence type="ECO:0000256" key="1">
    <source>
        <dbReference type="ARBA" id="ARBA00022737"/>
    </source>
</evidence>
<dbReference type="SUPFAM" id="SSF52540">
    <property type="entry name" value="P-loop containing nucleoside triphosphate hydrolases"/>
    <property type="match status" value="2"/>
</dbReference>
<evidence type="ECO:0000256" key="4">
    <source>
        <dbReference type="SAM" id="MobiDB-lite"/>
    </source>
</evidence>
<dbReference type="InterPro" id="IPR050611">
    <property type="entry name" value="ABCF"/>
</dbReference>
<evidence type="ECO:0000313" key="7">
    <source>
        <dbReference type="Proteomes" id="UP000594342"/>
    </source>
</evidence>
<keyword evidence="7" id="KW-1185">Reference proteome</keyword>
<dbReference type="PANTHER" id="PTHR19211">
    <property type="entry name" value="ATP-BINDING TRANSPORT PROTEIN-RELATED"/>
    <property type="match status" value="1"/>
</dbReference>
<dbReference type="GO" id="GO:0005524">
    <property type="term" value="F:ATP binding"/>
    <property type="evidence" value="ECO:0007669"/>
    <property type="project" value="UniProtKB-KW"/>
</dbReference>
<feature type="domain" description="ABC transporter" evidence="5">
    <location>
        <begin position="80"/>
        <end position="338"/>
    </location>
</feature>